<evidence type="ECO:0000256" key="7">
    <source>
        <dbReference type="SAM" id="MobiDB-lite"/>
    </source>
</evidence>
<dbReference type="InterPro" id="IPR012904">
    <property type="entry name" value="OGG_N"/>
</dbReference>
<evidence type="ECO:0000256" key="6">
    <source>
        <dbReference type="ARBA" id="ARBA00023295"/>
    </source>
</evidence>
<feature type="domain" description="8-oxoguanine DNA glycosylase N-terminal" evidence="8">
    <location>
        <begin position="248"/>
        <end position="396"/>
    </location>
</feature>
<reference evidence="9 10" key="1">
    <citation type="submission" date="2017-09" db="EMBL/GenBank/DDBJ databases">
        <title>Genome sequencing of Besnoitia besnoiti strain Bb-Ger1.</title>
        <authorList>
            <person name="Schares G."/>
            <person name="Venepally P."/>
            <person name="Lorenzi H.A."/>
        </authorList>
    </citation>
    <scope>NUCLEOTIDE SEQUENCE [LARGE SCALE GENOMIC DNA]</scope>
    <source>
        <strain evidence="9 10">Bb-Ger1</strain>
    </source>
</reference>
<dbReference type="STRING" id="94643.A0A2A9M111"/>
<dbReference type="Gene3D" id="1.10.1670.10">
    <property type="entry name" value="Helix-hairpin-Helix base-excision DNA repair enzymes (C-terminal)"/>
    <property type="match status" value="1"/>
</dbReference>
<keyword evidence="1" id="KW-0227">DNA damage</keyword>
<keyword evidence="2" id="KW-0378">Hydrolase</keyword>
<feature type="compositionally biased region" description="Basic and acidic residues" evidence="7">
    <location>
        <begin position="579"/>
        <end position="593"/>
    </location>
</feature>
<name>A0A2A9M111_BESBE</name>
<dbReference type="InterPro" id="IPR011257">
    <property type="entry name" value="DNA_glycosylase"/>
</dbReference>
<feature type="region of interest" description="Disordered" evidence="7">
    <location>
        <begin position="794"/>
        <end position="826"/>
    </location>
</feature>
<dbReference type="VEuPathDB" id="ToxoDB:BESB_026230"/>
<evidence type="ECO:0000256" key="1">
    <source>
        <dbReference type="ARBA" id="ARBA00022763"/>
    </source>
</evidence>
<dbReference type="GO" id="GO:0006289">
    <property type="term" value="P:nucleotide-excision repair"/>
    <property type="evidence" value="ECO:0007669"/>
    <property type="project" value="InterPro"/>
</dbReference>
<feature type="region of interest" description="Disordered" evidence="7">
    <location>
        <begin position="893"/>
        <end position="915"/>
    </location>
</feature>
<dbReference type="InterPro" id="IPR052054">
    <property type="entry name" value="Oxidative_DNA_repair_enzyme"/>
</dbReference>
<keyword evidence="5" id="KW-0511">Multifunctional enzyme</keyword>
<feature type="compositionally biased region" description="Basic residues" evidence="7">
    <location>
        <begin position="432"/>
        <end position="443"/>
    </location>
</feature>
<dbReference type="Pfam" id="PF07934">
    <property type="entry name" value="OGG_N"/>
    <property type="match status" value="1"/>
</dbReference>
<protein>
    <recommendedName>
        <fullName evidence="8">8-oxoguanine DNA glycosylase N-terminal domain-containing protein</fullName>
    </recommendedName>
</protein>
<dbReference type="KEGG" id="bbes:BESB_026230"/>
<evidence type="ECO:0000313" key="10">
    <source>
        <dbReference type="Proteomes" id="UP000224006"/>
    </source>
</evidence>
<keyword evidence="4" id="KW-0456">Lyase</keyword>
<keyword evidence="10" id="KW-1185">Reference proteome</keyword>
<evidence type="ECO:0000256" key="3">
    <source>
        <dbReference type="ARBA" id="ARBA00023204"/>
    </source>
</evidence>
<evidence type="ECO:0000259" key="8">
    <source>
        <dbReference type="Pfam" id="PF07934"/>
    </source>
</evidence>
<dbReference type="Gene3D" id="3.30.310.40">
    <property type="match status" value="1"/>
</dbReference>
<evidence type="ECO:0000256" key="2">
    <source>
        <dbReference type="ARBA" id="ARBA00022801"/>
    </source>
</evidence>
<keyword evidence="3" id="KW-0234">DNA repair</keyword>
<dbReference type="PANTHER" id="PTHR10242">
    <property type="entry name" value="8-OXOGUANINE DNA GLYCOSYLASE"/>
    <property type="match status" value="1"/>
</dbReference>
<dbReference type="SUPFAM" id="SSF48150">
    <property type="entry name" value="DNA-glycosylase"/>
    <property type="match status" value="1"/>
</dbReference>
<dbReference type="GO" id="GO:0003684">
    <property type="term" value="F:damaged DNA binding"/>
    <property type="evidence" value="ECO:0007669"/>
    <property type="project" value="InterPro"/>
</dbReference>
<evidence type="ECO:0000256" key="5">
    <source>
        <dbReference type="ARBA" id="ARBA00023268"/>
    </source>
</evidence>
<evidence type="ECO:0000313" key="9">
    <source>
        <dbReference type="EMBL" id="PFH31649.1"/>
    </source>
</evidence>
<dbReference type="EMBL" id="NWUJ01000014">
    <property type="protein sequence ID" value="PFH31649.1"/>
    <property type="molecule type" value="Genomic_DNA"/>
</dbReference>
<dbReference type="Proteomes" id="UP000224006">
    <property type="component" value="Unassembled WGS sequence"/>
</dbReference>
<sequence>MAHDTSPATRRRGFEPHDAREASVAKAETTTATRMQPARRAGGNQEGRATRRRGTQLFSDGYSSASCPSPLCSRLSEECITQPRLLSVSARRPRQASSPTASTTRASSVAASSPPSPDPSPPSPLRQTSSLSVLPRAKSSEAAPAFLRPSKHPPKSAVSGQSPRAAARAMSRLSPSSVRTLSASSLRAVSASRASPAEARVASPASLGSAPLPASASPFPFSEGAANSSTLTPVSLARLRAANWRDLGVPVDELRPELCLTTGQTFQFSRIGGGDTPLWEGLVGRRVFQILQTPTGTLYRCLHRDRRGATDPPLSPKREPRETRRRAERNAGATAQLTPVKQEGEADPTTGGDTGAESELPRAEDSEDDRDDRDALRAFFNLDVSLAKLRNEWQTRRLRITLSPGAVSSGSSPVGPPSPPPPVAATREPLHRGQRGLQPRRRVRADCGEFSRRSNGRRAQDAGVKEAWRGGGAGQATPGEEDKRAQLRPPGGLELPGEGAGLAGVGRVLQLPVVECFFCFLCSSNNNIPRITQMVAALRRAYGELLVCGCDAEGEEKALEEKAAAEKVKETLRDTELLETKLSRPAADSRRDLSSSPTVPCEAPSGAQSLGSRRLPDSACASAPASASGLSEASSCVFCSRRDVPLLLSLRPRLTWHAFPSVAALAQASEDALRQLGLGYRARLLVAAAKALQAQGGEAFLLSLAAKAVASRRAGECDEEALFAVERDIRDALLPFAGIGRKVADCIALYSLGCWSRWPVDTHLLQFAQSDADFHAFLRGAARAAHAAVRETGNEAGLARSGRGGGTKETGRASSHAAWPPAEPQSLESMCPWRPAPLTPAAVERFCRSASGATTFANLSDALYCAMQIFYQRQFGVYAGWAQSVVFTDALRRKRKDKKEPERRDERAPAKRWKS</sequence>
<gene>
    <name evidence="9" type="ORF">BESB_026230</name>
</gene>
<feature type="compositionally biased region" description="Pro residues" evidence="7">
    <location>
        <begin position="414"/>
        <end position="423"/>
    </location>
</feature>
<proteinExistence type="predicted"/>
<dbReference type="GeneID" id="40307675"/>
<feature type="region of interest" description="Disordered" evidence="7">
    <location>
        <begin position="404"/>
        <end position="493"/>
    </location>
</feature>
<feature type="region of interest" description="Disordered" evidence="7">
    <location>
        <begin position="579"/>
        <end position="613"/>
    </location>
</feature>
<feature type="region of interest" description="Disordered" evidence="7">
    <location>
        <begin position="83"/>
        <end position="178"/>
    </location>
</feature>
<dbReference type="Gene3D" id="1.10.340.30">
    <property type="entry name" value="Hypothetical protein, domain 2"/>
    <property type="match status" value="2"/>
</dbReference>
<dbReference type="SUPFAM" id="SSF55945">
    <property type="entry name" value="TATA-box binding protein-like"/>
    <property type="match status" value="1"/>
</dbReference>
<dbReference type="GO" id="GO:0005634">
    <property type="term" value="C:nucleus"/>
    <property type="evidence" value="ECO:0007669"/>
    <property type="project" value="TreeGrafter"/>
</dbReference>
<feature type="compositionally biased region" description="Pro residues" evidence="7">
    <location>
        <begin position="114"/>
        <end position="124"/>
    </location>
</feature>
<dbReference type="RefSeq" id="XP_029215658.1">
    <property type="nucleotide sequence ID" value="XM_029361303.1"/>
</dbReference>
<feature type="compositionally biased region" description="Polar residues" evidence="7">
    <location>
        <begin position="56"/>
        <end position="67"/>
    </location>
</feature>
<dbReference type="InterPro" id="IPR023170">
    <property type="entry name" value="HhH_base_excis_C"/>
</dbReference>
<keyword evidence="6" id="KW-0326">Glycosidase</keyword>
<dbReference type="GO" id="GO:0034039">
    <property type="term" value="F:8-oxo-7,8-dihydroguanine DNA N-glycosylase activity"/>
    <property type="evidence" value="ECO:0007669"/>
    <property type="project" value="TreeGrafter"/>
</dbReference>
<feature type="compositionally biased region" description="Basic and acidic residues" evidence="7">
    <location>
        <begin position="12"/>
        <end position="23"/>
    </location>
</feature>
<feature type="compositionally biased region" description="Low complexity" evidence="7">
    <location>
        <begin position="96"/>
        <end position="113"/>
    </location>
</feature>
<feature type="region of interest" description="Disordered" evidence="7">
    <location>
        <begin position="1"/>
        <end position="69"/>
    </location>
</feature>
<dbReference type="PANTHER" id="PTHR10242:SF2">
    <property type="entry name" value="N-GLYCOSYLASE_DNA LYASE"/>
    <property type="match status" value="1"/>
</dbReference>
<feature type="compositionally biased region" description="Basic and acidic residues" evidence="7">
    <location>
        <begin position="444"/>
        <end position="468"/>
    </location>
</feature>
<organism evidence="9 10">
    <name type="scientific">Besnoitia besnoiti</name>
    <name type="common">Apicomplexan protozoan</name>
    <dbReference type="NCBI Taxonomy" id="94643"/>
    <lineage>
        <taxon>Eukaryota</taxon>
        <taxon>Sar</taxon>
        <taxon>Alveolata</taxon>
        <taxon>Apicomplexa</taxon>
        <taxon>Conoidasida</taxon>
        <taxon>Coccidia</taxon>
        <taxon>Eucoccidiorida</taxon>
        <taxon>Eimeriorina</taxon>
        <taxon>Sarcocystidae</taxon>
        <taxon>Besnoitia</taxon>
    </lineage>
</organism>
<dbReference type="OrthoDB" id="238681at2759"/>
<dbReference type="AlphaFoldDB" id="A0A2A9M111"/>
<feature type="compositionally biased region" description="Low complexity" evidence="7">
    <location>
        <begin position="404"/>
        <end position="413"/>
    </location>
</feature>
<comment type="caution">
    <text evidence="9">The sequence shown here is derived from an EMBL/GenBank/DDBJ whole genome shotgun (WGS) entry which is preliminary data.</text>
</comment>
<accession>A0A2A9M111</accession>
<feature type="region of interest" description="Disordered" evidence="7">
    <location>
        <begin position="302"/>
        <end position="371"/>
    </location>
</feature>
<dbReference type="GO" id="GO:0006285">
    <property type="term" value="P:base-excision repair, AP site formation"/>
    <property type="evidence" value="ECO:0007669"/>
    <property type="project" value="TreeGrafter"/>
</dbReference>
<evidence type="ECO:0000256" key="4">
    <source>
        <dbReference type="ARBA" id="ARBA00023239"/>
    </source>
</evidence>
<dbReference type="GO" id="GO:0016829">
    <property type="term" value="F:lyase activity"/>
    <property type="evidence" value="ECO:0007669"/>
    <property type="project" value="UniProtKB-KW"/>
</dbReference>
<feature type="compositionally biased region" description="Basic and acidic residues" evidence="7">
    <location>
        <begin position="898"/>
        <end position="909"/>
    </location>
</feature>